<evidence type="ECO:0000313" key="3">
    <source>
        <dbReference type="Proteomes" id="UP001497045"/>
    </source>
</evidence>
<dbReference type="Gene3D" id="1.25.40.10">
    <property type="entry name" value="Tetratricopeptide repeat domain"/>
    <property type="match status" value="1"/>
</dbReference>
<proteinExistence type="predicted"/>
<keyword evidence="3" id="KW-1185">Reference proteome</keyword>
<evidence type="ECO:0000256" key="1">
    <source>
        <dbReference type="PROSITE-ProRule" id="PRU00339"/>
    </source>
</evidence>
<dbReference type="InterPro" id="IPR011990">
    <property type="entry name" value="TPR-like_helical_dom_sf"/>
</dbReference>
<dbReference type="Proteomes" id="UP001497045">
    <property type="component" value="Unassembled WGS sequence"/>
</dbReference>
<dbReference type="Pfam" id="PF13432">
    <property type="entry name" value="TPR_16"/>
    <property type="match status" value="1"/>
</dbReference>
<dbReference type="PROSITE" id="PS51257">
    <property type="entry name" value="PROKAR_LIPOPROTEIN"/>
    <property type="match status" value="1"/>
</dbReference>
<gene>
    <name evidence="2" type="ORF">AAEO60_10030</name>
</gene>
<keyword evidence="1" id="KW-0802">TPR repeat</keyword>
<accession>A0ABU9IF15</accession>
<dbReference type="EMBL" id="JBBYHV010000002">
    <property type="protein sequence ID" value="MEL1251010.1"/>
    <property type="molecule type" value="Genomic_DNA"/>
</dbReference>
<feature type="repeat" description="TPR" evidence="1">
    <location>
        <begin position="80"/>
        <end position="113"/>
    </location>
</feature>
<dbReference type="SUPFAM" id="SSF48452">
    <property type="entry name" value="TPR-like"/>
    <property type="match status" value="1"/>
</dbReference>
<name>A0ABU9IF15_9SPHN</name>
<reference evidence="2 3" key="1">
    <citation type="submission" date="2024-04" db="EMBL/GenBank/DDBJ databases">
        <title>Aurantiacibacter sp. DGU6 16S ribosomal RNA gene Genome sequencing and assembly.</title>
        <authorList>
            <person name="Park S."/>
        </authorList>
    </citation>
    <scope>NUCLEOTIDE SEQUENCE [LARGE SCALE GENOMIC DNA]</scope>
    <source>
        <strain evidence="2 3">DGU6</strain>
    </source>
</reference>
<dbReference type="InterPro" id="IPR019734">
    <property type="entry name" value="TPR_rpt"/>
</dbReference>
<protein>
    <submittedName>
        <fullName evidence="2">Tetratricopeptide repeat protein</fullName>
    </submittedName>
</protein>
<dbReference type="PROSITE" id="PS50005">
    <property type="entry name" value="TPR"/>
    <property type="match status" value="1"/>
</dbReference>
<evidence type="ECO:0000313" key="2">
    <source>
        <dbReference type="EMBL" id="MEL1251010.1"/>
    </source>
</evidence>
<sequence length="237" mass="25782">MKKAIKLGVVGAVGLTLSGCGVFGGGHTVRADVQQQMELATQEAVAEINLDVGRENLRNGNLAAAARYLTEAREHPLTRAEATNALGVVYARLQRLDVARRYFAEALEADPQNALYSTNLARLERDVSFAMQRRADNAAREPVVAAVEVEPEPVPAPRPQSPVWVEQQASARLEIATPGVIQVRTSEGTRQRPEIQVFAAGGIVQEIARADVDDDEQEQPSAVTGPRVIEYPIRREL</sequence>
<comment type="caution">
    <text evidence="2">The sequence shown here is derived from an EMBL/GenBank/DDBJ whole genome shotgun (WGS) entry which is preliminary data.</text>
</comment>
<dbReference type="PROSITE" id="PS50293">
    <property type="entry name" value="TPR_REGION"/>
    <property type="match status" value="1"/>
</dbReference>
<organism evidence="2 3">
    <name type="scientific">Aurantiacibacter gilvus</name>
    <dbReference type="NCBI Taxonomy" id="3139141"/>
    <lineage>
        <taxon>Bacteria</taxon>
        <taxon>Pseudomonadati</taxon>
        <taxon>Pseudomonadota</taxon>
        <taxon>Alphaproteobacteria</taxon>
        <taxon>Sphingomonadales</taxon>
        <taxon>Erythrobacteraceae</taxon>
        <taxon>Aurantiacibacter</taxon>
    </lineage>
</organism>
<dbReference type="RefSeq" id="WP_341673578.1">
    <property type="nucleotide sequence ID" value="NZ_JBBYHV010000002.1"/>
</dbReference>